<gene>
    <name evidence="2" type="ORF">BHE90_005219</name>
</gene>
<accession>A0A430LX20</accession>
<feature type="compositionally biased region" description="Basic residues" evidence="1">
    <location>
        <begin position="454"/>
        <end position="469"/>
    </location>
</feature>
<dbReference type="AlphaFoldDB" id="A0A430LX20"/>
<feature type="compositionally biased region" description="Polar residues" evidence="1">
    <location>
        <begin position="74"/>
        <end position="101"/>
    </location>
</feature>
<dbReference type="Pfam" id="PF20219">
    <property type="entry name" value="DUF6579"/>
    <property type="match status" value="1"/>
</dbReference>
<evidence type="ECO:0000256" key="1">
    <source>
        <dbReference type="SAM" id="MobiDB-lite"/>
    </source>
</evidence>
<keyword evidence="3" id="KW-1185">Reference proteome</keyword>
<protein>
    <submittedName>
        <fullName evidence="2">Uncharacterized protein</fullName>
    </submittedName>
</protein>
<reference evidence="2 3" key="1">
    <citation type="submission" date="2017-06" db="EMBL/GenBank/DDBJ databases">
        <title>Comparative genomic analysis of Ambrosia Fusariam Clade fungi.</title>
        <authorList>
            <person name="Stajich J.E."/>
            <person name="Carrillo J."/>
            <person name="Kijimoto T."/>
            <person name="Eskalen A."/>
            <person name="O'Donnell K."/>
            <person name="Kasson M."/>
        </authorList>
    </citation>
    <scope>NUCLEOTIDE SEQUENCE [LARGE SCALE GENOMIC DNA]</scope>
    <source>
        <strain evidence="2 3">UCR1854</strain>
    </source>
</reference>
<proteinExistence type="predicted"/>
<organism evidence="2 3">
    <name type="scientific">Fusarium euwallaceae</name>
    <dbReference type="NCBI Taxonomy" id="1147111"/>
    <lineage>
        <taxon>Eukaryota</taxon>
        <taxon>Fungi</taxon>
        <taxon>Dikarya</taxon>
        <taxon>Ascomycota</taxon>
        <taxon>Pezizomycotina</taxon>
        <taxon>Sordariomycetes</taxon>
        <taxon>Hypocreomycetidae</taxon>
        <taxon>Hypocreales</taxon>
        <taxon>Nectriaceae</taxon>
        <taxon>Fusarium</taxon>
        <taxon>Fusarium solani species complex</taxon>
    </lineage>
</organism>
<name>A0A430LX20_9HYPO</name>
<dbReference type="InterPro" id="IPR046486">
    <property type="entry name" value="DUF6579"/>
</dbReference>
<feature type="region of interest" description="Disordered" evidence="1">
    <location>
        <begin position="381"/>
        <end position="469"/>
    </location>
</feature>
<sequence>MGAVESKQPRNPNAKRRGGQGQKRGVDTSRQLIEIPFDLNAFLQAKEAQFDTTAPEEDTAVVSNPTDAEAGDTAASNTSQPQEQEQEPNATQETPIQSPPTVQTHVKAVNRVFRNADWSSPLQQFLTDLKLGTNDVHVIYESDVEKAGVKLHEELKARNSLSSPAKFSAHVHKFLYRQSRAALSDDMRHLYFLYHPDAEWHPDFCDFAQDKPLPDNFLGFSDDLDALVAWMMFIRQNLGRRSDTTMFHLLIPTWRPLFINDALEFPDLGALTIHGETHSSNNFVWFNLPTLENYPGNLLLQDVENVTREESEWKTAATVGTAVGSISASLAGTFALSVAFPLLTPLALVGALSAGGACSTIATTQVNKGLSREVPRVLGGFEASKEPAVPEIETGKEESMASEQEDVKEETKEETKDDLVKSKGDKTKSKNDQAKEAKEAKGPVEVQPEAKATSGKKHRRNERKRSSKS</sequence>
<feature type="region of interest" description="Disordered" evidence="1">
    <location>
        <begin position="48"/>
        <end position="101"/>
    </location>
</feature>
<comment type="caution">
    <text evidence="2">The sequence shown here is derived from an EMBL/GenBank/DDBJ whole genome shotgun (WGS) entry which is preliminary data.</text>
</comment>
<dbReference type="EMBL" id="MIKF01000059">
    <property type="protein sequence ID" value="RTE80285.1"/>
    <property type="molecule type" value="Genomic_DNA"/>
</dbReference>
<feature type="region of interest" description="Disordered" evidence="1">
    <location>
        <begin position="1"/>
        <end position="31"/>
    </location>
</feature>
<evidence type="ECO:0000313" key="3">
    <source>
        <dbReference type="Proteomes" id="UP000287124"/>
    </source>
</evidence>
<feature type="compositionally biased region" description="Basic and acidic residues" evidence="1">
    <location>
        <begin position="409"/>
        <end position="442"/>
    </location>
</feature>
<dbReference type="Proteomes" id="UP000287124">
    <property type="component" value="Unassembled WGS sequence"/>
</dbReference>
<evidence type="ECO:0000313" key="2">
    <source>
        <dbReference type="EMBL" id="RTE80285.1"/>
    </source>
</evidence>